<keyword evidence="3" id="KW-0479">Metal-binding</keyword>
<dbReference type="SMART" id="SM00485">
    <property type="entry name" value="XPGN"/>
    <property type="match status" value="1"/>
</dbReference>
<evidence type="ECO:0000259" key="5">
    <source>
        <dbReference type="SMART" id="SM00484"/>
    </source>
</evidence>
<evidence type="ECO:0000256" key="2">
    <source>
        <dbReference type="ARBA" id="ARBA00022801"/>
    </source>
</evidence>
<keyword evidence="3 7" id="KW-0269">Exonuclease</keyword>
<gene>
    <name evidence="7" type="ORF">M153_9400022745</name>
</gene>
<accession>A0A0R0M087</accession>
<dbReference type="AlphaFoldDB" id="A0A0R0M087"/>
<feature type="domain" description="XPG-I" evidence="5">
    <location>
        <begin position="246"/>
        <end position="323"/>
    </location>
</feature>
<feature type="domain" description="XPG N-terminal" evidence="6">
    <location>
        <begin position="1"/>
        <end position="115"/>
    </location>
</feature>
<keyword evidence="1 3" id="KW-0540">Nuclease</keyword>
<dbReference type="PANTHER" id="PTHR11081">
    <property type="entry name" value="FLAP ENDONUCLEASE FAMILY MEMBER"/>
    <property type="match status" value="1"/>
</dbReference>
<dbReference type="Pfam" id="PF00867">
    <property type="entry name" value="XPG_I"/>
    <property type="match status" value="1"/>
</dbReference>
<dbReference type="Proteomes" id="UP000051530">
    <property type="component" value="Unassembled WGS sequence"/>
</dbReference>
<reference evidence="7 8" key="1">
    <citation type="submission" date="2015-07" db="EMBL/GenBank/DDBJ databases">
        <title>The genome of Pseudoloma neurophilia, a relevant intracellular parasite of the zebrafish.</title>
        <authorList>
            <person name="Ndikumana S."/>
            <person name="Pelin A."/>
            <person name="Sanders J."/>
            <person name="Corradi N."/>
        </authorList>
    </citation>
    <scope>NUCLEOTIDE SEQUENCE [LARGE SCALE GENOMIC DNA]</scope>
    <source>
        <strain evidence="7 8">MK1</strain>
    </source>
</reference>
<organism evidence="7 8">
    <name type="scientific">Pseudoloma neurophilia</name>
    <dbReference type="NCBI Taxonomy" id="146866"/>
    <lineage>
        <taxon>Eukaryota</taxon>
        <taxon>Fungi</taxon>
        <taxon>Fungi incertae sedis</taxon>
        <taxon>Microsporidia</taxon>
        <taxon>Pseudoloma</taxon>
    </lineage>
</organism>
<dbReference type="InterPro" id="IPR029060">
    <property type="entry name" value="PIN-like_dom_sf"/>
</dbReference>
<evidence type="ECO:0000313" key="7">
    <source>
        <dbReference type="EMBL" id="KRH94937.1"/>
    </source>
</evidence>
<dbReference type="InterPro" id="IPR006086">
    <property type="entry name" value="XPG-I_dom"/>
</dbReference>
<dbReference type="SUPFAM" id="SSF47807">
    <property type="entry name" value="5' to 3' exonuclease, C-terminal subdomain"/>
    <property type="match status" value="1"/>
</dbReference>
<dbReference type="OrthoDB" id="26491at2759"/>
<comment type="subcellular location">
    <subcellularLocation>
        <location evidence="3">Nucleus</location>
    </subcellularLocation>
</comment>
<dbReference type="GO" id="GO:0005634">
    <property type="term" value="C:nucleus"/>
    <property type="evidence" value="ECO:0007669"/>
    <property type="project" value="UniProtKB-SubCell"/>
</dbReference>
<feature type="region of interest" description="Disordered" evidence="4">
    <location>
        <begin position="318"/>
        <end position="347"/>
    </location>
</feature>
<dbReference type="Pfam" id="PF00752">
    <property type="entry name" value="XPG_N"/>
    <property type="match status" value="1"/>
</dbReference>
<comment type="caution">
    <text evidence="7">The sequence shown here is derived from an EMBL/GenBank/DDBJ whole genome shotgun (WGS) entry which is preliminary data.</text>
</comment>
<keyword evidence="3" id="KW-0267">Excision nuclease</keyword>
<feature type="region of interest" description="Disordered" evidence="4">
    <location>
        <begin position="217"/>
        <end position="236"/>
    </location>
</feature>
<dbReference type="InterPro" id="IPR006085">
    <property type="entry name" value="XPG_DNA_repair_N"/>
</dbReference>
<evidence type="ECO:0000256" key="4">
    <source>
        <dbReference type="SAM" id="MobiDB-lite"/>
    </source>
</evidence>
<keyword evidence="3" id="KW-0238">DNA-binding</keyword>
<keyword evidence="3" id="KW-0227">DNA damage</keyword>
<dbReference type="SUPFAM" id="SSF88723">
    <property type="entry name" value="PIN domain-like"/>
    <property type="match status" value="2"/>
</dbReference>
<dbReference type="GO" id="GO:0003677">
    <property type="term" value="F:DNA binding"/>
    <property type="evidence" value="ECO:0007669"/>
    <property type="project" value="UniProtKB-UniRule"/>
</dbReference>
<feature type="compositionally biased region" description="Low complexity" evidence="4">
    <location>
        <begin position="338"/>
        <end position="347"/>
    </location>
</feature>
<dbReference type="GO" id="GO:0035312">
    <property type="term" value="F:5'-3' DNA exonuclease activity"/>
    <property type="evidence" value="ECO:0007669"/>
    <property type="project" value="UniProtKB-UniRule"/>
</dbReference>
<comment type="function">
    <text evidence="3">5'-&gt;3' double-stranded DNA exonuclease which may also possess a cryptic 3'-&gt;5' double-stranded DNA exonuclease activity. Functions in DNA mismatch repair.</text>
</comment>
<sequence length="556" mass="64366">MGINNLLPMVSPLFHNKSLDKFKDTKIGIDGHAWLHTVILPYAYDLFFIQHESMKNIIKSSKPKNVVYKKIATALFHRLTPLINLGIKITLVFDGAIMPQKIDENIRRRNRRQESADKAIMLYKQKDKQYFRYMQSAIGITTEMVKMVCEIFELEYGANVINQMHLNNQSDCYGFLYSFNTSGQSFVQHSEQNLNDLKNSLQHSEQNPDDLKNFVQHSEQNPDDLKNSVQHSEQNPKKFVKISAKRPATLKILHSPFESDGQLFYLQKIGVIDHILTEDSDLIVHGAESVLYKFKNGCVQHYSRKYVNESIMNSGKMTSLLDKSNQSGTSTLKRRKSSLTPRSSLSSSLDTDQKLSVLWQNLLEVSILAGCDYLENIPNLGMNTVIKHIVNLNIDNDFDLDTFLRNLPIKFNVPENYRKRFELAKNTFQYQIVFDPFLKKYVFKDGQIISEKKITNNFEIMNDVKMKDIQVKQKSFSFDTENVKNFTKKPSDYKNTKSVILSPSKKKNKKNDEKIESYEVKLRPAVKDVKSAWKRVRTGSRQDLMRKMLDKNSHKG</sequence>
<keyword evidence="3" id="KW-0228">DNA excision</keyword>
<dbReference type="PANTHER" id="PTHR11081:SF8">
    <property type="entry name" value="EXONUCLEASE 1"/>
    <property type="match status" value="1"/>
</dbReference>
<dbReference type="VEuPathDB" id="MicrosporidiaDB:M153_9400022745"/>
<dbReference type="SMART" id="SM00484">
    <property type="entry name" value="XPGI"/>
    <property type="match status" value="1"/>
</dbReference>
<keyword evidence="8" id="KW-1185">Reference proteome</keyword>
<comment type="cofactor">
    <cofactor evidence="3">
        <name>Mg(2+)</name>
        <dbReference type="ChEBI" id="CHEBI:18420"/>
    </cofactor>
    <text evidence="3">Binds 2 magnesium ions per subunit. They probably participate in the reaction catalyzed by the enzyme. May bind an additional third magnesium ion after substrate binding.</text>
</comment>
<dbReference type="InterPro" id="IPR036279">
    <property type="entry name" value="5-3_exonuclease_C_sf"/>
</dbReference>
<comment type="similarity">
    <text evidence="3">Belongs to the XPG/RAD2 endonuclease family. EXO1 subfamily.</text>
</comment>
<dbReference type="EMBL" id="LGUB01000016">
    <property type="protein sequence ID" value="KRH94937.1"/>
    <property type="molecule type" value="Genomic_DNA"/>
</dbReference>
<dbReference type="EC" id="3.1.-.-" evidence="3"/>
<dbReference type="PRINTS" id="PR00853">
    <property type="entry name" value="XPGRADSUPER"/>
</dbReference>
<feature type="compositionally biased region" description="Polar residues" evidence="4">
    <location>
        <begin position="318"/>
        <end position="331"/>
    </location>
</feature>
<evidence type="ECO:0000259" key="6">
    <source>
        <dbReference type="SMART" id="SM00485"/>
    </source>
</evidence>
<keyword evidence="3" id="KW-0234">DNA repair</keyword>
<evidence type="ECO:0000256" key="3">
    <source>
        <dbReference type="RuleBase" id="RU910737"/>
    </source>
</evidence>
<evidence type="ECO:0000256" key="1">
    <source>
        <dbReference type="ARBA" id="ARBA00022722"/>
    </source>
</evidence>
<dbReference type="GO" id="GO:0046872">
    <property type="term" value="F:metal ion binding"/>
    <property type="evidence" value="ECO:0007669"/>
    <property type="project" value="UniProtKB-UniRule"/>
</dbReference>
<dbReference type="Gene3D" id="1.10.150.20">
    <property type="entry name" value="5' to 3' exonuclease, C-terminal subdomain"/>
    <property type="match status" value="1"/>
</dbReference>
<keyword evidence="3" id="KW-0460">Magnesium</keyword>
<dbReference type="Gene3D" id="3.40.50.1010">
    <property type="entry name" value="5'-nuclease"/>
    <property type="match status" value="2"/>
</dbReference>
<dbReference type="GO" id="GO:0017108">
    <property type="term" value="F:5'-flap endonuclease activity"/>
    <property type="evidence" value="ECO:0007669"/>
    <property type="project" value="TreeGrafter"/>
</dbReference>
<proteinExistence type="inferred from homology"/>
<keyword evidence="3" id="KW-0539">Nucleus</keyword>
<dbReference type="InterPro" id="IPR006084">
    <property type="entry name" value="XPG/Rad2"/>
</dbReference>
<dbReference type="GO" id="GO:0006281">
    <property type="term" value="P:DNA repair"/>
    <property type="evidence" value="ECO:0007669"/>
    <property type="project" value="UniProtKB-UniRule"/>
</dbReference>
<protein>
    <recommendedName>
        <fullName evidence="3">Exonuclease 1</fullName>
        <ecNumber evidence="3">3.1.-.-</ecNumber>
    </recommendedName>
</protein>
<keyword evidence="2 3" id="KW-0378">Hydrolase</keyword>
<name>A0A0R0M087_9MICR</name>
<evidence type="ECO:0000313" key="8">
    <source>
        <dbReference type="Proteomes" id="UP000051530"/>
    </source>
</evidence>